<organism evidence="1">
    <name type="scientific">marine metagenome</name>
    <dbReference type="NCBI Taxonomy" id="408172"/>
    <lineage>
        <taxon>unclassified sequences</taxon>
        <taxon>metagenomes</taxon>
        <taxon>ecological metagenomes</taxon>
    </lineage>
</organism>
<accession>A0A382SIS2</accession>
<gene>
    <name evidence="1" type="ORF">METZ01_LOCUS361961</name>
</gene>
<evidence type="ECO:0000313" key="1">
    <source>
        <dbReference type="EMBL" id="SVD09107.1"/>
    </source>
</evidence>
<dbReference type="AlphaFoldDB" id="A0A382SIS2"/>
<proteinExistence type="predicted"/>
<dbReference type="EMBL" id="UINC01128996">
    <property type="protein sequence ID" value="SVD09107.1"/>
    <property type="molecule type" value="Genomic_DNA"/>
</dbReference>
<protein>
    <submittedName>
        <fullName evidence="1">Uncharacterized protein</fullName>
    </submittedName>
</protein>
<name>A0A382SIS2_9ZZZZ</name>
<feature type="non-terminal residue" evidence="1">
    <location>
        <position position="112"/>
    </location>
</feature>
<sequence length="112" mass="11942">MSTHKHLLTIVLLLIIVPTLEAAPTLTFDYGADDKPIPGVKVTQTESDGTVTIYASNAAGQVTLTTTTNTYTLAASLAETGTDPISVQDALYILQHIVELRTLETDQIKAAD</sequence>
<reference evidence="1" key="1">
    <citation type="submission" date="2018-05" db="EMBL/GenBank/DDBJ databases">
        <authorList>
            <person name="Lanie J.A."/>
            <person name="Ng W.-L."/>
            <person name="Kazmierczak K.M."/>
            <person name="Andrzejewski T.M."/>
            <person name="Davidsen T.M."/>
            <person name="Wayne K.J."/>
            <person name="Tettelin H."/>
            <person name="Glass J.I."/>
            <person name="Rusch D."/>
            <person name="Podicherti R."/>
            <person name="Tsui H.-C.T."/>
            <person name="Winkler M.E."/>
        </authorList>
    </citation>
    <scope>NUCLEOTIDE SEQUENCE</scope>
</reference>